<protein>
    <submittedName>
        <fullName evidence="1">Uncharacterized protein</fullName>
    </submittedName>
</protein>
<gene>
    <name evidence="1" type="ORF">MB84_29640</name>
</gene>
<proteinExistence type="predicted"/>
<keyword evidence="1" id="KW-0614">Plasmid</keyword>
<dbReference type="KEGG" id="pox:MB84_29640"/>
<sequence length="571" mass="65716">MTSIKITPVHNFGAKTFSEKNTDRTNDKIYDFKKSSNTEKQAHLKRIKSVLEAFMAANIDKKARAEFIHKKYRATENYFNGAVGNLFSDKLEEGGMNLNFGHLDNGIFTRSNDQAFNTVLCRIMEYAKAIIKEDNIKNTTADEIIALIYRIENGDHVTSDNCSVDLKLNNKKYESVGWAVVENDIQMRELEPRGFSKTDLDAYHKFADFFNRVMVPENDNAAMYEFFGNVVSHIRGRDVESGERLEASLKNQIIQTADKPEPYFLVVMTDLSTIKNNKYLSGIFCHEIENRLASIVDMRKKQASAHDELRNMGLSFVNDKKFTIVKFNNPATDEQDLTGVKFGVNLDIIDLDHEEIRDFFIELCSKIYEGVASIEEIKINNAMFHGVLPKDSKKIMFEDRQNIIDGIDVNQITVKLKKEILPEEFINVTMKLEGFANKKFKDRHVNRLKGDYVGVGQLKYVTVSLGDGTYDFRDDVKNFVDQNPNFFRDFVGLNRELVEYHEELTGRRLELPEISDFSEESKTIFLENLAAVMDLLDTRDLAAVKDKMLNFLFRKALNRSFKPSYIRSFTL</sequence>
<dbReference type="AlphaFoldDB" id="A0A0G3ICJ4"/>
<reference evidence="1" key="1">
    <citation type="submission" date="2016-06" db="EMBL/GenBank/DDBJ databases">
        <title>Pandoraea oxalativorans DSM 23570 Genome Sequencing.</title>
        <authorList>
            <person name="Ee R."/>
            <person name="Lim Y.-L."/>
            <person name="Yong D."/>
            <person name="Yin W.-F."/>
            <person name="Chan K.-G."/>
        </authorList>
    </citation>
    <scope>NUCLEOTIDE SEQUENCE</scope>
    <source>
        <strain evidence="1">DSM 23570</strain>
        <plasmid evidence="1">pPO70-2</plasmid>
    </source>
</reference>
<organism evidence="1 2">
    <name type="scientific">Pandoraea oxalativorans</name>
    <dbReference type="NCBI Taxonomy" id="573737"/>
    <lineage>
        <taxon>Bacteria</taxon>
        <taxon>Pseudomonadati</taxon>
        <taxon>Pseudomonadota</taxon>
        <taxon>Betaproteobacteria</taxon>
        <taxon>Burkholderiales</taxon>
        <taxon>Burkholderiaceae</taxon>
        <taxon>Pandoraea</taxon>
    </lineage>
</organism>
<dbReference type="EMBL" id="CP011519">
    <property type="protein sequence ID" value="AKK24937.1"/>
    <property type="molecule type" value="Genomic_DNA"/>
</dbReference>
<name>A0A0G3ICJ4_9BURK</name>
<dbReference type="Proteomes" id="UP000035050">
    <property type="component" value="Plasmid pPO70-2"/>
</dbReference>
<keyword evidence="2" id="KW-1185">Reference proteome</keyword>
<accession>A0A0G3ICJ4</accession>
<geneLocation type="plasmid" evidence="1 2">
    <name>pPO70-2</name>
</geneLocation>
<evidence type="ECO:0000313" key="2">
    <source>
        <dbReference type="Proteomes" id="UP000035050"/>
    </source>
</evidence>
<dbReference type="RefSeq" id="WP_065225915.1">
    <property type="nucleotide sequence ID" value="NZ_CP011519.2"/>
</dbReference>
<evidence type="ECO:0000313" key="1">
    <source>
        <dbReference type="EMBL" id="AKK24937.1"/>
    </source>
</evidence>
<dbReference type="PATRIC" id="fig|573737.6.peg.5966"/>